<dbReference type="OrthoDB" id="5290919at2"/>
<name>A0A150WNB4_BDEBC</name>
<dbReference type="RefSeq" id="WP_061833333.1">
    <property type="nucleotide sequence ID" value="NZ_LUKE01000001.1"/>
</dbReference>
<dbReference type="SUPFAM" id="SSF141371">
    <property type="entry name" value="PilZ domain-like"/>
    <property type="match status" value="1"/>
</dbReference>
<evidence type="ECO:0000313" key="2">
    <source>
        <dbReference type="EMBL" id="KYG65789.1"/>
    </source>
</evidence>
<organism evidence="2 3">
    <name type="scientific">Bdellovibrio bacteriovorus</name>
    <dbReference type="NCBI Taxonomy" id="959"/>
    <lineage>
        <taxon>Bacteria</taxon>
        <taxon>Pseudomonadati</taxon>
        <taxon>Bdellovibrionota</taxon>
        <taxon>Bdellovibrionia</taxon>
        <taxon>Bdellovibrionales</taxon>
        <taxon>Pseudobdellovibrionaceae</taxon>
        <taxon>Bdellovibrio</taxon>
    </lineage>
</organism>
<comment type="caution">
    <text evidence="2">The sequence shown here is derived from an EMBL/GenBank/DDBJ whole genome shotgun (WGS) entry which is preliminary data.</text>
</comment>
<dbReference type="EMBL" id="LUKE01000001">
    <property type="protein sequence ID" value="KYG65789.1"/>
    <property type="molecule type" value="Genomic_DNA"/>
</dbReference>
<dbReference type="InterPro" id="IPR009875">
    <property type="entry name" value="PilZ_domain"/>
</dbReference>
<dbReference type="Gene3D" id="2.40.10.220">
    <property type="entry name" value="predicted glycosyltransferase like domains"/>
    <property type="match status" value="1"/>
</dbReference>
<reference evidence="2 3" key="1">
    <citation type="submission" date="2016-03" db="EMBL/GenBank/DDBJ databases">
        <authorList>
            <person name="Ploux O."/>
        </authorList>
    </citation>
    <scope>NUCLEOTIDE SEQUENCE [LARGE SCALE GENOMIC DNA]</scope>
    <source>
        <strain evidence="2 3">R0</strain>
    </source>
</reference>
<dbReference type="Proteomes" id="UP000075320">
    <property type="component" value="Unassembled WGS sequence"/>
</dbReference>
<accession>A0A150WNB4</accession>
<evidence type="ECO:0000313" key="3">
    <source>
        <dbReference type="Proteomes" id="UP000075320"/>
    </source>
</evidence>
<proteinExistence type="predicted"/>
<evidence type="ECO:0000259" key="1">
    <source>
        <dbReference type="Pfam" id="PF07238"/>
    </source>
</evidence>
<protein>
    <recommendedName>
        <fullName evidence="1">PilZ domain-containing protein</fullName>
    </recommendedName>
</protein>
<keyword evidence="3" id="KW-1185">Reference proteome</keyword>
<dbReference type="Pfam" id="PF07238">
    <property type="entry name" value="PilZ"/>
    <property type="match status" value="1"/>
</dbReference>
<dbReference type="GO" id="GO:0035438">
    <property type="term" value="F:cyclic-di-GMP binding"/>
    <property type="evidence" value="ECO:0007669"/>
    <property type="project" value="InterPro"/>
</dbReference>
<gene>
    <name evidence="2" type="ORF">AZI86_01565</name>
</gene>
<sequence length="227" mass="25642">MSQPLVIFKAINNSEQQHMLLQKLLADQIPVSIRMPDESDLELIPMSLNSSLQVKCQYQGTVFIEDVPCNLMMNFTSNGERYMAEVQARLKGNVLSLGVLNLFHLQRRKNFRYILPPNHPGFFRVKTLGLQPVKTTMRLIDISTEGCAVLLKDQNLDLNVGQELAGEIVLEGQKSILITALLQNLRPNEDQSLTLGLKFLHTAQNREGDIVQALTMLQRSLFLKKVS</sequence>
<dbReference type="AlphaFoldDB" id="A0A150WNB4"/>
<feature type="domain" description="PilZ" evidence="1">
    <location>
        <begin position="106"/>
        <end position="212"/>
    </location>
</feature>